<reference evidence="2" key="1">
    <citation type="submission" date="2020-04" db="EMBL/GenBank/DDBJ databases">
        <authorList>
            <person name="Alioto T."/>
            <person name="Alioto T."/>
            <person name="Gomez Garrido J."/>
        </authorList>
    </citation>
    <scope>NUCLEOTIDE SEQUENCE</scope>
    <source>
        <strain evidence="2">A484AB</strain>
    </source>
</reference>
<dbReference type="Pfam" id="PF18701">
    <property type="entry name" value="DUF5641"/>
    <property type="match status" value="1"/>
</dbReference>
<sequence>MALGPSYCGSRMEKVAKGVCSEHSRATEVNTQIRNVKIGYLVLVVDKDTERGAWLLGPATKPIVGDLGVVRAAEVQTKNGILVRPVENLRFSKKPLMFKVVYVLETENEYGAGNVPSGRV</sequence>
<protein>
    <recommendedName>
        <fullName evidence="1">DUF5641 domain-containing protein</fullName>
    </recommendedName>
</protein>
<evidence type="ECO:0000313" key="2">
    <source>
        <dbReference type="EMBL" id="CAB4022343.1"/>
    </source>
</evidence>
<dbReference type="InterPro" id="IPR040676">
    <property type="entry name" value="DUF5641"/>
</dbReference>
<feature type="domain" description="DUF5641" evidence="1">
    <location>
        <begin position="29"/>
        <end position="89"/>
    </location>
</feature>
<evidence type="ECO:0000313" key="3">
    <source>
        <dbReference type="Proteomes" id="UP001152795"/>
    </source>
</evidence>
<organism evidence="2 3">
    <name type="scientific">Paramuricea clavata</name>
    <name type="common">Red gorgonian</name>
    <name type="synonym">Violescent sea-whip</name>
    <dbReference type="NCBI Taxonomy" id="317549"/>
    <lineage>
        <taxon>Eukaryota</taxon>
        <taxon>Metazoa</taxon>
        <taxon>Cnidaria</taxon>
        <taxon>Anthozoa</taxon>
        <taxon>Octocorallia</taxon>
        <taxon>Malacalcyonacea</taxon>
        <taxon>Plexauridae</taxon>
        <taxon>Paramuricea</taxon>
    </lineage>
</organism>
<proteinExistence type="predicted"/>
<dbReference type="AlphaFoldDB" id="A0A7D9KYX4"/>
<comment type="caution">
    <text evidence="2">The sequence shown here is derived from an EMBL/GenBank/DDBJ whole genome shotgun (WGS) entry which is preliminary data.</text>
</comment>
<name>A0A7D9KYX4_PARCT</name>
<gene>
    <name evidence="2" type="ORF">PACLA_8A079803</name>
</gene>
<accession>A0A7D9KYX4</accession>
<dbReference type="Proteomes" id="UP001152795">
    <property type="component" value="Unassembled WGS sequence"/>
</dbReference>
<keyword evidence="3" id="KW-1185">Reference proteome</keyword>
<evidence type="ECO:0000259" key="1">
    <source>
        <dbReference type="Pfam" id="PF18701"/>
    </source>
</evidence>
<dbReference type="EMBL" id="CACRXK020011929">
    <property type="protein sequence ID" value="CAB4022343.1"/>
    <property type="molecule type" value="Genomic_DNA"/>
</dbReference>